<accession>A0AAW1NG28</accession>
<dbReference type="Proteomes" id="UP001443914">
    <property type="component" value="Unassembled WGS sequence"/>
</dbReference>
<organism evidence="3 4">
    <name type="scientific">Saponaria officinalis</name>
    <name type="common">Common soapwort</name>
    <name type="synonym">Lychnis saponaria</name>
    <dbReference type="NCBI Taxonomy" id="3572"/>
    <lineage>
        <taxon>Eukaryota</taxon>
        <taxon>Viridiplantae</taxon>
        <taxon>Streptophyta</taxon>
        <taxon>Embryophyta</taxon>
        <taxon>Tracheophyta</taxon>
        <taxon>Spermatophyta</taxon>
        <taxon>Magnoliopsida</taxon>
        <taxon>eudicotyledons</taxon>
        <taxon>Gunneridae</taxon>
        <taxon>Pentapetalae</taxon>
        <taxon>Caryophyllales</taxon>
        <taxon>Caryophyllaceae</taxon>
        <taxon>Caryophylleae</taxon>
        <taxon>Saponaria</taxon>
    </lineage>
</organism>
<name>A0AAW1NG28_SAPOF</name>
<gene>
    <name evidence="3" type="ORF">RND81_01G165500</name>
</gene>
<evidence type="ECO:0000256" key="1">
    <source>
        <dbReference type="SAM" id="MobiDB-lite"/>
    </source>
</evidence>
<feature type="region of interest" description="Disordered" evidence="1">
    <location>
        <begin position="1"/>
        <end position="27"/>
    </location>
</feature>
<evidence type="ECO:0000313" key="4">
    <source>
        <dbReference type="Proteomes" id="UP001443914"/>
    </source>
</evidence>
<protein>
    <recommendedName>
        <fullName evidence="2">Retrovirus-related Pol polyprotein from transposon TNT 1-94-like beta-barrel domain-containing protein</fullName>
    </recommendedName>
</protein>
<dbReference type="Pfam" id="PF22936">
    <property type="entry name" value="Pol_BBD"/>
    <property type="match status" value="1"/>
</dbReference>
<evidence type="ECO:0000313" key="3">
    <source>
        <dbReference type="EMBL" id="KAK9757487.1"/>
    </source>
</evidence>
<dbReference type="AlphaFoldDB" id="A0AAW1NG28"/>
<reference evidence="3" key="1">
    <citation type="submission" date="2024-03" db="EMBL/GenBank/DDBJ databases">
        <title>WGS assembly of Saponaria officinalis var. Norfolk2.</title>
        <authorList>
            <person name="Jenkins J."/>
            <person name="Shu S."/>
            <person name="Grimwood J."/>
            <person name="Barry K."/>
            <person name="Goodstein D."/>
            <person name="Schmutz J."/>
            <person name="Leebens-Mack J."/>
            <person name="Osbourn A."/>
        </authorList>
    </citation>
    <scope>NUCLEOTIDE SEQUENCE [LARGE SCALE GENOMIC DNA]</scope>
    <source>
        <strain evidence="3">JIC</strain>
    </source>
</reference>
<comment type="caution">
    <text evidence="3">The sequence shown here is derived from an EMBL/GenBank/DDBJ whole genome shotgun (WGS) entry which is preliminary data.</text>
</comment>
<keyword evidence="4" id="KW-1185">Reference proteome</keyword>
<evidence type="ECO:0000259" key="2">
    <source>
        <dbReference type="Pfam" id="PF22936"/>
    </source>
</evidence>
<sequence>MRGLRRSYGQSFRKGPRTSFDHKSAPTSDGALQNMLNSDLVQGIVSNVMTQVLQAFSDKPTASDPQQYHTINSAGMLFSSSVFFASHDVNTFDWIVDSGATDHMTSHVSLLHDVHPLPSPILVALPDGNVKFVAEVGCVYLTPQLTLSNVLFIPDFKQNLLSVGKLIEDANLTVHFFPSECIFQDHSGGVVLATAKKSGGLYKFKPVSSSSSSHNVFFNNHLCSVSSSWVIRKQPLCVDNTRVRLRTSDPPLPRNLREPLRHWGY</sequence>
<dbReference type="InterPro" id="IPR054722">
    <property type="entry name" value="PolX-like_BBD"/>
</dbReference>
<feature type="domain" description="Retrovirus-related Pol polyprotein from transposon TNT 1-94-like beta-barrel" evidence="2">
    <location>
        <begin position="94"/>
        <end position="168"/>
    </location>
</feature>
<dbReference type="EMBL" id="JBDFQZ010000001">
    <property type="protein sequence ID" value="KAK9757487.1"/>
    <property type="molecule type" value="Genomic_DNA"/>
</dbReference>
<proteinExistence type="predicted"/>